<dbReference type="Pfam" id="PF00319">
    <property type="entry name" value="SRF-TF"/>
    <property type="match status" value="1"/>
</dbReference>
<dbReference type="EMBL" id="BSYR01000003">
    <property type="protein sequence ID" value="GMI65590.1"/>
    <property type="molecule type" value="Genomic_DNA"/>
</dbReference>
<evidence type="ECO:0000256" key="6">
    <source>
        <dbReference type="SAM" id="MobiDB-lite"/>
    </source>
</evidence>
<gene>
    <name evidence="8" type="ORF">HRI_000228300</name>
</gene>
<comment type="caution">
    <text evidence="8">The sequence shown here is derived from an EMBL/GenBank/DDBJ whole genome shotgun (WGS) entry which is preliminary data.</text>
</comment>
<dbReference type="Gene3D" id="3.40.1810.10">
    <property type="entry name" value="Transcription factor, MADS-box"/>
    <property type="match status" value="1"/>
</dbReference>
<dbReference type="InterPro" id="IPR002100">
    <property type="entry name" value="TF_MADSbox"/>
</dbReference>
<evidence type="ECO:0000256" key="3">
    <source>
        <dbReference type="ARBA" id="ARBA00023125"/>
    </source>
</evidence>
<name>A0A9W7GX95_HIBTR</name>
<feature type="domain" description="MADS-box" evidence="7">
    <location>
        <begin position="9"/>
        <end position="69"/>
    </location>
</feature>
<evidence type="ECO:0000259" key="7">
    <source>
        <dbReference type="PROSITE" id="PS50066"/>
    </source>
</evidence>
<keyword evidence="2" id="KW-0805">Transcription regulation</keyword>
<accession>A0A9W7GX95</accession>
<dbReference type="PROSITE" id="PS50066">
    <property type="entry name" value="MADS_BOX_2"/>
    <property type="match status" value="1"/>
</dbReference>
<protein>
    <recommendedName>
        <fullName evidence="7">MADS-box domain-containing protein</fullName>
    </recommendedName>
</protein>
<dbReference type="Proteomes" id="UP001165190">
    <property type="component" value="Unassembled WGS sequence"/>
</dbReference>
<sequence length="203" mass="23287">MASSAKKTKGKQKIEMKLIEKEDDKVVTFSKRRSGIYKKISEITTLCGADILFICFSPAGKPFSFGHPSIESVVDRFLNNNMLPSNDNTRHLVETRLKQRINNINQLYNEVIRRVDASKQKQEALAQQTSEREENLWWETPIHQLNPQDLEQHDSRYAELLNELYATRSRKLAAINSMPTPRDPAQLNPLTANTNEDVHGPQQ</sequence>
<keyword evidence="3" id="KW-0238">DNA-binding</keyword>
<dbReference type="PANTHER" id="PTHR11945">
    <property type="entry name" value="MADS BOX PROTEIN"/>
    <property type="match status" value="1"/>
</dbReference>
<dbReference type="GO" id="GO:0046983">
    <property type="term" value="F:protein dimerization activity"/>
    <property type="evidence" value="ECO:0007669"/>
    <property type="project" value="InterPro"/>
</dbReference>
<keyword evidence="4" id="KW-0804">Transcription</keyword>
<dbReference type="GO" id="GO:0000981">
    <property type="term" value="F:DNA-binding transcription factor activity, RNA polymerase II-specific"/>
    <property type="evidence" value="ECO:0007669"/>
    <property type="project" value="TreeGrafter"/>
</dbReference>
<dbReference type="GO" id="GO:0005634">
    <property type="term" value="C:nucleus"/>
    <property type="evidence" value="ECO:0007669"/>
    <property type="project" value="UniProtKB-SubCell"/>
</dbReference>
<dbReference type="SUPFAM" id="SSF55455">
    <property type="entry name" value="SRF-like"/>
    <property type="match status" value="1"/>
</dbReference>
<reference evidence="8" key="1">
    <citation type="submission" date="2023-05" db="EMBL/GenBank/DDBJ databases">
        <title>Genome and transcriptome analyses reveal genes involved in the formation of fine ridges on petal epidermal cells in Hibiscus trionum.</title>
        <authorList>
            <person name="Koshimizu S."/>
            <person name="Masuda S."/>
            <person name="Ishii T."/>
            <person name="Shirasu K."/>
            <person name="Hoshino A."/>
            <person name="Arita M."/>
        </authorList>
    </citation>
    <scope>NUCLEOTIDE SEQUENCE</scope>
    <source>
        <strain evidence="8">Hamamatsu line</strain>
    </source>
</reference>
<keyword evidence="9" id="KW-1185">Reference proteome</keyword>
<dbReference type="PRINTS" id="PR00404">
    <property type="entry name" value="MADSDOMAIN"/>
</dbReference>
<dbReference type="FunFam" id="3.40.1810.10:FF:000006">
    <property type="entry name" value="Agamous-like MADS-box protein AGL62"/>
    <property type="match status" value="1"/>
</dbReference>
<evidence type="ECO:0000256" key="1">
    <source>
        <dbReference type="ARBA" id="ARBA00004123"/>
    </source>
</evidence>
<dbReference type="SMART" id="SM00432">
    <property type="entry name" value="MADS"/>
    <property type="match status" value="1"/>
</dbReference>
<dbReference type="InterPro" id="IPR036879">
    <property type="entry name" value="TF_MADSbox_sf"/>
</dbReference>
<feature type="region of interest" description="Disordered" evidence="6">
    <location>
        <begin position="177"/>
        <end position="203"/>
    </location>
</feature>
<evidence type="ECO:0000313" key="8">
    <source>
        <dbReference type="EMBL" id="GMI65590.1"/>
    </source>
</evidence>
<dbReference type="PANTHER" id="PTHR11945:SF725">
    <property type="entry name" value="AGAMOUS-LIKE 58-RELATED"/>
    <property type="match status" value="1"/>
</dbReference>
<evidence type="ECO:0000256" key="2">
    <source>
        <dbReference type="ARBA" id="ARBA00023015"/>
    </source>
</evidence>
<keyword evidence="5" id="KW-0539">Nucleus</keyword>
<organism evidence="8 9">
    <name type="scientific">Hibiscus trionum</name>
    <name type="common">Flower of an hour</name>
    <dbReference type="NCBI Taxonomy" id="183268"/>
    <lineage>
        <taxon>Eukaryota</taxon>
        <taxon>Viridiplantae</taxon>
        <taxon>Streptophyta</taxon>
        <taxon>Embryophyta</taxon>
        <taxon>Tracheophyta</taxon>
        <taxon>Spermatophyta</taxon>
        <taxon>Magnoliopsida</taxon>
        <taxon>eudicotyledons</taxon>
        <taxon>Gunneridae</taxon>
        <taxon>Pentapetalae</taxon>
        <taxon>rosids</taxon>
        <taxon>malvids</taxon>
        <taxon>Malvales</taxon>
        <taxon>Malvaceae</taxon>
        <taxon>Malvoideae</taxon>
        <taxon>Hibiscus</taxon>
    </lineage>
</organism>
<evidence type="ECO:0000256" key="5">
    <source>
        <dbReference type="ARBA" id="ARBA00023242"/>
    </source>
</evidence>
<evidence type="ECO:0000313" key="9">
    <source>
        <dbReference type="Proteomes" id="UP001165190"/>
    </source>
</evidence>
<proteinExistence type="predicted"/>
<evidence type="ECO:0000256" key="4">
    <source>
        <dbReference type="ARBA" id="ARBA00023163"/>
    </source>
</evidence>
<dbReference type="OrthoDB" id="1082350at2759"/>
<dbReference type="AlphaFoldDB" id="A0A9W7GX95"/>
<dbReference type="GO" id="GO:0000978">
    <property type="term" value="F:RNA polymerase II cis-regulatory region sequence-specific DNA binding"/>
    <property type="evidence" value="ECO:0007669"/>
    <property type="project" value="TreeGrafter"/>
</dbReference>
<comment type="subcellular location">
    <subcellularLocation>
        <location evidence="1">Nucleus</location>
    </subcellularLocation>
</comment>